<dbReference type="InterPro" id="IPR024445">
    <property type="entry name" value="Tnp_ISXO2-like"/>
</dbReference>
<reference evidence="2 3" key="1">
    <citation type="journal article" date="2018" name="Gigascience">
        <title>Genomes of trombidid mites reveal novel predicted allergens and laterally-transferred genes associated with secondary metabolism.</title>
        <authorList>
            <person name="Dong X."/>
            <person name="Chaisiri K."/>
            <person name="Xia D."/>
            <person name="Armstrong S.D."/>
            <person name="Fang Y."/>
            <person name="Donnelly M.J."/>
            <person name="Kadowaki T."/>
            <person name="McGarry J.W."/>
            <person name="Darby A.C."/>
            <person name="Makepeace B.L."/>
        </authorList>
    </citation>
    <scope>NUCLEOTIDE SEQUENCE [LARGE SCALE GENOMIC DNA]</scope>
    <source>
        <strain evidence="2">UoL-WK</strain>
    </source>
</reference>
<name>A0A3S3PH46_9ACAR</name>
<dbReference type="OrthoDB" id="424490at2759"/>
<keyword evidence="3" id="KW-1185">Reference proteome</keyword>
<evidence type="ECO:0000259" key="1">
    <source>
        <dbReference type="SMART" id="SM01126"/>
    </source>
</evidence>
<gene>
    <name evidence="2" type="ORF">B4U79_13656</name>
</gene>
<feature type="domain" description="ISXO2-like transposase" evidence="1">
    <location>
        <begin position="104"/>
        <end position="230"/>
    </location>
</feature>
<accession>A0A3S3PH46</accession>
<evidence type="ECO:0000313" key="2">
    <source>
        <dbReference type="EMBL" id="RWS00899.1"/>
    </source>
</evidence>
<evidence type="ECO:0000313" key="3">
    <source>
        <dbReference type="Proteomes" id="UP000285301"/>
    </source>
</evidence>
<dbReference type="InterPro" id="IPR053164">
    <property type="entry name" value="IS1016-like_transposase"/>
</dbReference>
<dbReference type="SMART" id="SM01126">
    <property type="entry name" value="DDE_Tnp_IS1595"/>
    <property type="match status" value="1"/>
</dbReference>
<dbReference type="Proteomes" id="UP000285301">
    <property type="component" value="Unassembled WGS sequence"/>
</dbReference>
<sequence length="231" mass="25991">ILVQKAFLIFGSSTSIMASSKRRKIMDGPATFAAIDWQSFNSRELGKYTTSDKQAFNFAVQIGLINKNAGACPVQYTVWETVSDWASFLRECPAVVLYNKTAGKIGGPNCVVEIKESHVRCRKYDVGRVLRSQSVWVLGDICKQTRECFVVPVQRRDAATLVSLIQQYVKPGSEICAVMWGAYRGIPQLPQGYTHYTVNHSSNFVNPANPNVHTQNVENMWKRLKKHCQKI</sequence>
<organism evidence="2 3">
    <name type="scientific">Dinothrombium tinctorium</name>
    <dbReference type="NCBI Taxonomy" id="1965070"/>
    <lineage>
        <taxon>Eukaryota</taxon>
        <taxon>Metazoa</taxon>
        <taxon>Ecdysozoa</taxon>
        <taxon>Arthropoda</taxon>
        <taxon>Chelicerata</taxon>
        <taxon>Arachnida</taxon>
        <taxon>Acari</taxon>
        <taxon>Acariformes</taxon>
        <taxon>Trombidiformes</taxon>
        <taxon>Prostigmata</taxon>
        <taxon>Anystina</taxon>
        <taxon>Parasitengona</taxon>
        <taxon>Trombidioidea</taxon>
        <taxon>Trombidiidae</taxon>
        <taxon>Dinothrombium</taxon>
    </lineage>
</organism>
<dbReference type="AlphaFoldDB" id="A0A3S3PH46"/>
<dbReference type="Pfam" id="PF12762">
    <property type="entry name" value="DDE_Tnp_IS1595"/>
    <property type="match status" value="1"/>
</dbReference>
<proteinExistence type="predicted"/>
<comment type="caution">
    <text evidence="2">The sequence shown here is derived from an EMBL/GenBank/DDBJ whole genome shotgun (WGS) entry which is preliminary data.</text>
</comment>
<dbReference type="PANTHER" id="PTHR47163">
    <property type="entry name" value="DDE_TNP_IS1595 DOMAIN-CONTAINING PROTEIN"/>
    <property type="match status" value="1"/>
</dbReference>
<feature type="non-terminal residue" evidence="2">
    <location>
        <position position="1"/>
    </location>
</feature>
<protein>
    <recommendedName>
        <fullName evidence="1">ISXO2-like transposase domain-containing protein</fullName>
    </recommendedName>
</protein>
<dbReference type="EMBL" id="NCKU01010261">
    <property type="protein sequence ID" value="RWS00899.1"/>
    <property type="molecule type" value="Genomic_DNA"/>
</dbReference>
<dbReference type="PANTHER" id="PTHR47163:SF2">
    <property type="entry name" value="SI:DKEY-17M8.2"/>
    <property type="match status" value="1"/>
</dbReference>